<dbReference type="EMBL" id="CM046106">
    <property type="protein sequence ID" value="KAI8436039.1"/>
    <property type="molecule type" value="Genomic_DNA"/>
</dbReference>
<gene>
    <name evidence="1" type="ORF">MSG28_004166</name>
</gene>
<evidence type="ECO:0000313" key="2">
    <source>
        <dbReference type="Proteomes" id="UP001064048"/>
    </source>
</evidence>
<sequence>MTPVLVYKGFTVLMTVKPKLNMKTIALFVLVALAAAVSADGDYAPYDLRQAPALFSKFEKDYDREYKDAVDRKVHFEAFKKFLREVQGPPGLQLPSCFANPAMKQQCLHCCVSAWRLDISEFKVYQHIWAKMFHQKE</sequence>
<comment type="caution">
    <text evidence="1">The sequence shown here is derived from an EMBL/GenBank/DDBJ whole genome shotgun (WGS) entry which is preliminary data.</text>
</comment>
<dbReference type="Proteomes" id="UP001064048">
    <property type="component" value="Chromosome 6"/>
</dbReference>
<keyword evidence="2" id="KW-1185">Reference proteome</keyword>
<proteinExistence type="predicted"/>
<protein>
    <submittedName>
        <fullName evidence="1">Uncharacterized protein</fullName>
    </submittedName>
</protein>
<accession>A0ACC0KHR7</accession>
<name>A0ACC0KHR7_CHOFU</name>
<evidence type="ECO:0000313" key="1">
    <source>
        <dbReference type="EMBL" id="KAI8436039.1"/>
    </source>
</evidence>
<reference evidence="1 2" key="1">
    <citation type="journal article" date="2022" name="Genome Biol. Evol.">
        <title>The Spruce Budworm Genome: Reconstructing the Evolutionary History of Antifreeze Proteins.</title>
        <authorList>
            <person name="Beliveau C."/>
            <person name="Gagne P."/>
            <person name="Picq S."/>
            <person name="Vernygora O."/>
            <person name="Keeling C.I."/>
            <person name="Pinkney K."/>
            <person name="Doucet D."/>
            <person name="Wen F."/>
            <person name="Johnston J.S."/>
            <person name="Maaroufi H."/>
            <person name="Boyle B."/>
            <person name="Laroche J."/>
            <person name="Dewar K."/>
            <person name="Juretic N."/>
            <person name="Blackburn G."/>
            <person name="Nisole A."/>
            <person name="Brunet B."/>
            <person name="Brandao M."/>
            <person name="Lumley L."/>
            <person name="Duan J."/>
            <person name="Quan G."/>
            <person name="Lucarotti C.J."/>
            <person name="Roe A.D."/>
            <person name="Sperling F.A.H."/>
            <person name="Levesque R.C."/>
            <person name="Cusson M."/>
        </authorList>
    </citation>
    <scope>NUCLEOTIDE SEQUENCE [LARGE SCALE GENOMIC DNA]</scope>
    <source>
        <strain evidence="1">Glfc:IPQL:Cfum</strain>
    </source>
</reference>
<organism evidence="1 2">
    <name type="scientific">Choristoneura fumiferana</name>
    <name type="common">Spruce budworm moth</name>
    <name type="synonym">Archips fumiferana</name>
    <dbReference type="NCBI Taxonomy" id="7141"/>
    <lineage>
        <taxon>Eukaryota</taxon>
        <taxon>Metazoa</taxon>
        <taxon>Ecdysozoa</taxon>
        <taxon>Arthropoda</taxon>
        <taxon>Hexapoda</taxon>
        <taxon>Insecta</taxon>
        <taxon>Pterygota</taxon>
        <taxon>Neoptera</taxon>
        <taxon>Endopterygota</taxon>
        <taxon>Lepidoptera</taxon>
        <taxon>Glossata</taxon>
        <taxon>Ditrysia</taxon>
        <taxon>Tortricoidea</taxon>
        <taxon>Tortricidae</taxon>
        <taxon>Tortricinae</taxon>
        <taxon>Choristoneura</taxon>
    </lineage>
</organism>